<sequence length="271" mass="30237">MKETAKSNYGGGNTNWEEKSLGSYAKSEIRLVEVMEYLCKGGDKECHHMLEEHEELIETFWYKEFGKNNNIDLHSWLCIENIKACCPGNTFGPECSPCLGGMERPCAGNGDCDGGGTRQGKGTCSCHSGYTGELCNECSDGYFEEMKNDTHTVCNKCHESCKLTCWESGPQGCDECKDGYEIIDETCMDVDECKVDGNNPCDENRMCVNNEGSYSCTDIPQDENHKDTDDDADSEDENKSDTEVDDKGSDNENKETYSNDKTVLTNEKEEL</sequence>
<dbReference type="InterPro" id="IPR049883">
    <property type="entry name" value="NOTCH1_EGF-like"/>
</dbReference>
<dbReference type="EMBL" id="JAZGQO010000008">
    <property type="protein sequence ID" value="KAK6178705.1"/>
    <property type="molecule type" value="Genomic_DNA"/>
</dbReference>
<dbReference type="InterPro" id="IPR002049">
    <property type="entry name" value="LE_dom"/>
</dbReference>
<gene>
    <name evidence="6" type="ORF">SNE40_011228</name>
</gene>
<protein>
    <recommendedName>
        <fullName evidence="5">EGF-like domain-containing protein</fullName>
    </recommendedName>
</protein>
<keyword evidence="2 3" id="KW-1015">Disulfide bond</keyword>
<dbReference type="Proteomes" id="UP001347796">
    <property type="component" value="Unassembled WGS sequence"/>
</dbReference>
<feature type="domain" description="EGF-like" evidence="5">
    <location>
        <begin position="96"/>
        <end position="136"/>
    </location>
</feature>
<name>A0AAN8JL33_PATCE</name>
<evidence type="ECO:0000259" key="5">
    <source>
        <dbReference type="PROSITE" id="PS50026"/>
    </source>
</evidence>
<dbReference type="PROSITE" id="PS01187">
    <property type="entry name" value="EGF_CA"/>
    <property type="match status" value="1"/>
</dbReference>
<organism evidence="6 7">
    <name type="scientific">Patella caerulea</name>
    <name type="common">Rayed Mediterranean limpet</name>
    <dbReference type="NCBI Taxonomy" id="87958"/>
    <lineage>
        <taxon>Eukaryota</taxon>
        <taxon>Metazoa</taxon>
        <taxon>Spiralia</taxon>
        <taxon>Lophotrochozoa</taxon>
        <taxon>Mollusca</taxon>
        <taxon>Gastropoda</taxon>
        <taxon>Patellogastropoda</taxon>
        <taxon>Patelloidea</taxon>
        <taxon>Patellidae</taxon>
        <taxon>Patella</taxon>
    </lineage>
</organism>
<evidence type="ECO:0000256" key="1">
    <source>
        <dbReference type="ARBA" id="ARBA00022536"/>
    </source>
</evidence>
<evidence type="ECO:0000256" key="3">
    <source>
        <dbReference type="PROSITE-ProRule" id="PRU00076"/>
    </source>
</evidence>
<feature type="region of interest" description="Disordered" evidence="4">
    <location>
        <begin position="218"/>
        <end position="271"/>
    </location>
</feature>
<dbReference type="InterPro" id="IPR000742">
    <property type="entry name" value="EGF"/>
</dbReference>
<keyword evidence="1 3" id="KW-0245">EGF-like domain</keyword>
<dbReference type="InterPro" id="IPR018097">
    <property type="entry name" value="EGF_Ca-bd_CS"/>
</dbReference>
<dbReference type="PROSITE" id="PS00022">
    <property type="entry name" value="EGF_1"/>
    <property type="match status" value="1"/>
</dbReference>
<comment type="caution">
    <text evidence="6">The sequence shown here is derived from an EMBL/GenBank/DDBJ whole genome shotgun (WGS) entry which is preliminary data.</text>
</comment>
<dbReference type="PROSITE" id="PS01248">
    <property type="entry name" value="EGF_LAM_1"/>
    <property type="match status" value="1"/>
</dbReference>
<dbReference type="Gene3D" id="2.10.25.10">
    <property type="entry name" value="Laminin"/>
    <property type="match status" value="1"/>
</dbReference>
<dbReference type="AlphaFoldDB" id="A0AAN8JL33"/>
<reference evidence="6 7" key="1">
    <citation type="submission" date="2024-01" db="EMBL/GenBank/DDBJ databases">
        <title>The genome of the rayed Mediterranean limpet Patella caerulea (Linnaeus, 1758).</title>
        <authorList>
            <person name="Anh-Thu Weber A."/>
            <person name="Halstead-Nussloch G."/>
        </authorList>
    </citation>
    <scope>NUCLEOTIDE SEQUENCE [LARGE SCALE GENOMIC DNA]</scope>
    <source>
        <strain evidence="6">AATW-2023a</strain>
        <tissue evidence="6">Whole specimen</tissue>
    </source>
</reference>
<accession>A0AAN8JL33</accession>
<evidence type="ECO:0000313" key="7">
    <source>
        <dbReference type="Proteomes" id="UP001347796"/>
    </source>
</evidence>
<comment type="caution">
    <text evidence="3">Lacks conserved residue(s) required for the propagation of feature annotation.</text>
</comment>
<evidence type="ECO:0000256" key="2">
    <source>
        <dbReference type="ARBA" id="ARBA00023157"/>
    </source>
</evidence>
<dbReference type="GO" id="GO:0005509">
    <property type="term" value="F:calcium ion binding"/>
    <property type="evidence" value="ECO:0007669"/>
    <property type="project" value="InterPro"/>
</dbReference>
<dbReference type="SMART" id="SM00261">
    <property type="entry name" value="FU"/>
    <property type="match status" value="1"/>
</dbReference>
<keyword evidence="7" id="KW-1185">Reference proteome</keyword>
<dbReference type="InterPro" id="IPR009030">
    <property type="entry name" value="Growth_fac_rcpt_cys_sf"/>
</dbReference>
<evidence type="ECO:0000256" key="4">
    <source>
        <dbReference type="SAM" id="MobiDB-lite"/>
    </source>
</evidence>
<dbReference type="InterPro" id="IPR006212">
    <property type="entry name" value="Furin_repeat"/>
</dbReference>
<dbReference type="PROSITE" id="PS50026">
    <property type="entry name" value="EGF_3"/>
    <property type="match status" value="1"/>
</dbReference>
<feature type="disulfide bond" evidence="3">
    <location>
        <begin position="126"/>
        <end position="135"/>
    </location>
</feature>
<proteinExistence type="predicted"/>
<evidence type="ECO:0000313" key="6">
    <source>
        <dbReference type="EMBL" id="KAK6178705.1"/>
    </source>
</evidence>
<feature type="compositionally biased region" description="Basic and acidic residues" evidence="4">
    <location>
        <begin position="237"/>
        <end position="258"/>
    </location>
</feature>
<dbReference type="CDD" id="cd00055">
    <property type="entry name" value="EGF_Lam"/>
    <property type="match status" value="1"/>
</dbReference>
<dbReference type="Pfam" id="PF07645">
    <property type="entry name" value="EGF_CA"/>
    <property type="match status" value="1"/>
</dbReference>
<dbReference type="SUPFAM" id="SSF57184">
    <property type="entry name" value="Growth factor receptor domain"/>
    <property type="match status" value="1"/>
</dbReference>